<proteinExistence type="predicted"/>
<dbReference type="InterPro" id="IPR006664">
    <property type="entry name" value="OMP_bac"/>
</dbReference>
<dbReference type="CDD" id="cd07185">
    <property type="entry name" value="OmpA_C-like"/>
    <property type="match status" value="1"/>
</dbReference>
<evidence type="ECO:0000256" key="4">
    <source>
        <dbReference type="PROSITE-ProRule" id="PRU00473"/>
    </source>
</evidence>
<evidence type="ECO:0000256" key="2">
    <source>
        <dbReference type="ARBA" id="ARBA00023136"/>
    </source>
</evidence>
<sequence>MNPARHAAVPFLLTVTLAAGGCSAESWFGASEPADRCPTLLTEPPGNADPASVTVLLADGSASAFDRPEPAMRDDWDAKLAAHLPGNGADLVAMGRFGGAIDWQPPKLTPAKSSDANRTKNDFKAARRCLTDDLAEMMTVAPSKPQSDVLRALAEGTEYVRKWAGPKSIYLATDGLANTGCADLRAAPMGDRTAIKDIVAGCGPELPKLDASYTVHFIGVGNAASGWPDIKTPQRTWIADLWKALCDATKATCEEPDSAKPTPVDASGAKPPADNEVRMPALEIKKDNPVVVSVPSSLLFDTDSYELAPDRSQESLQQVYDFLKTLRPKRIEVNGHTDSRGTPEHNHRLSKNRADAVASRLRAQNFTGITTNGYASDRAKCTPEYRDGAPDLIAMACNRRVEIVVYV</sequence>
<evidence type="ECO:0000256" key="5">
    <source>
        <dbReference type="SAM" id="MobiDB-lite"/>
    </source>
</evidence>
<evidence type="ECO:0000313" key="9">
    <source>
        <dbReference type="Proteomes" id="UP000656042"/>
    </source>
</evidence>
<gene>
    <name evidence="8" type="ORF">GCM10012284_11540</name>
</gene>
<protein>
    <recommendedName>
        <fullName evidence="7">OmpA-like domain-containing protein</fullName>
    </recommendedName>
</protein>
<dbReference type="PROSITE" id="PS51123">
    <property type="entry name" value="OMPA_2"/>
    <property type="match status" value="1"/>
</dbReference>
<evidence type="ECO:0000259" key="7">
    <source>
        <dbReference type="PROSITE" id="PS51123"/>
    </source>
</evidence>
<reference evidence="8" key="2">
    <citation type="submission" date="2020-09" db="EMBL/GenBank/DDBJ databases">
        <authorList>
            <person name="Sun Q."/>
            <person name="Zhou Y."/>
        </authorList>
    </citation>
    <scope>NUCLEOTIDE SEQUENCE</scope>
    <source>
        <strain evidence="8">CGMCC 4.7299</strain>
    </source>
</reference>
<dbReference type="InterPro" id="IPR036737">
    <property type="entry name" value="OmpA-like_sf"/>
</dbReference>
<dbReference type="PANTHER" id="PTHR30329:SF21">
    <property type="entry name" value="LIPOPROTEIN YIAD-RELATED"/>
    <property type="match status" value="1"/>
</dbReference>
<evidence type="ECO:0000256" key="6">
    <source>
        <dbReference type="SAM" id="SignalP"/>
    </source>
</evidence>
<comment type="caution">
    <text evidence="8">The sequence shown here is derived from an EMBL/GenBank/DDBJ whole genome shotgun (WGS) entry which is preliminary data.</text>
</comment>
<feature type="signal peptide" evidence="6">
    <location>
        <begin position="1"/>
        <end position="24"/>
    </location>
</feature>
<reference evidence="8" key="1">
    <citation type="journal article" date="2014" name="Int. J. Syst. Evol. Microbiol.">
        <title>Complete genome sequence of Corynebacterium casei LMG S-19264T (=DSM 44701T), isolated from a smear-ripened cheese.</title>
        <authorList>
            <consortium name="US DOE Joint Genome Institute (JGI-PGF)"/>
            <person name="Walter F."/>
            <person name="Albersmeier A."/>
            <person name="Kalinowski J."/>
            <person name="Ruckert C."/>
        </authorList>
    </citation>
    <scope>NUCLEOTIDE SEQUENCE</scope>
    <source>
        <strain evidence="8">CGMCC 4.7299</strain>
    </source>
</reference>
<dbReference type="InterPro" id="IPR006665">
    <property type="entry name" value="OmpA-like"/>
</dbReference>
<dbReference type="InterPro" id="IPR050330">
    <property type="entry name" value="Bact_OuterMem_StrucFunc"/>
</dbReference>
<evidence type="ECO:0000256" key="3">
    <source>
        <dbReference type="ARBA" id="ARBA00023237"/>
    </source>
</evidence>
<evidence type="ECO:0000256" key="1">
    <source>
        <dbReference type="ARBA" id="ARBA00004442"/>
    </source>
</evidence>
<keyword evidence="3" id="KW-0998">Cell outer membrane</keyword>
<feature type="domain" description="OmpA-like" evidence="7">
    <location>
        <begin position="287"/>
        <end position="407"/>
    </location>
</feature>
<accession>A0A8J3BUJ8</accession>
<feature type="region of interest" description="Disordered" evidence="5">
    <location>
        <begin position="253"/>
        <end position="273"/>
    </location>
</feature>
<feature type="chain" id="PRO_5035197172" description="OmpA-like domain-containing protein" evidence="6">
    <location>
        <begin position="25"/>
        <end position="407"/>
    </location>
</feature>
<dbReference type="AlphaFoldDB" id="A0A8J3BUJ8"/>
<organism evidence="8 9">
    <name type="scientific">Mangrovihabitans endophyticus</name>
    <dbReference type="NCBI Taxonomy" id="1751298"/>
    <lineage>
        <taxon>Bacteria</taxon>
        <taxon>Bacillati</taxon>
        <taxon>Actinomycetota</taxon>
        <taxon>Actinomycetes</taxon>
        <taxon>Micromonosporales</taxon>
        <taxon>Micromonosporaceae</taxon>
        <taxon>Mangrovihabitans</taxon>
    </lineage>
</organism>
<keyword evidence="2 4" id="KW-0472">Membrane</keyword>
<evidence type="ECO:0000313" key="8">
    <source>
        <dbReference type="EMBL" id="GGK79220.1"/>
    </source>
</evidence>
<dbReference type="Pfam" id="PF00691">
    <property type="entry name" value="OmpA"/>
    <property type="match status" value="1"/>
</dbReference>
<dbReference type="PRINTS" id="PR01021">
    <property type="entry name" value="OMPADOMAIN"/>
</dbReference>
<dbReference type="Gene3D" id="3.30.1330.60">
    <property type="entry name" value="OmpA-like domain"/>
    <property type="match status" value="1"/>
</dbReference>
<dbReference type="SUPFAM" id="SSF103088">
    <property type="entry name" value="OmpA-like"/>
    <property type="match status" value="1"/>
</dbReference>
<keyword evidence="9" id="KW-1185">Reference proteome</keyword>
<keyword evidence="6" id="KW-0732">Signal</keyword>
<dbReference type="GO" id="GO:0009279">
    <property type="term" value="C:cell outer membrane"/>
    <property type="evidence" value="ECO:0007669"/>
    <property type="project" value="UniProtKB-SubCell"/>
</dbReference>
<dbReference type="Proteomes" id="UP000656042">
    <property type="component" value="Unassembled WGS sequence"/>
</dbReference>
<comment type="subcellular location">
    <subcellularLocation>
        <location evidence="1">Cell outer membrane</location>
    </subcellularLocation>
</comment>
<dbReference type="PROSITE" id="PS51257">
    <property type="entry name" value="PROKAR_LIPOPROTEIN"/>
    <property type="match status" value="1"/>
</dbReference>
<dbReference type="PANTHER" id="PTHR30329">
    <property type="entry name" value="STATOR ELEMENT OF FLAGELLAR MOTOR COMPLEX"/>
    <property type="match status" value="1"/>
</dbReference>
<dbReference type="EMBL" id="BMMX01000002">
    <property type="protein sequence ID" value="GGK79220.1"/>
    <property type="molecule type" value="Genomic_DNA"/>
</dbReference>
<dbReference type="RefSeq" id="WP_189078040.1">
    <property type="nucleotide sequence ID" value="NZ_BMMX01000002.1"/>
</dbReference>
<name>A0A8J3BUJ8_9ACTN</name>